<feature type="signal peptide" evidence="2">
    <location>
        <begin position="1"/>
        <end position="20"/>
    </location>
</feature>
<dbReference type="Pfam" id="PF13624">
    <property type="entry name" value="SurA_N_3"/>
    <property type="match status" value="1"/>
</dbReference>
<evidence type="ECO:0000256" key="1">
    <source>
        <dbReference type="PROSITE-ProRule" id="PRU00278"/>
    </source>
</evidence>
<gene>
    <name evidence="4" type="ORF">MHY01S_08350</name>
</gene>
<name>A0A511QZ70_9DEIN</name>
<dbReference type="SUPFAM" id="SSF109998">
    <property type="entry name" value="Triger factor/SurA peptide-binding domain-like"/>
    <property type="match status" value="1"/>
</dbReference>
<dbReference type="Gene3D" id="3.10.50.40">
    <property type="match status" value="1"/>
</dbReference>
<dbReference type="PROSITE" id="PS50198">
    <property type="entry name" value="PPIC_PPIASE_2"/>
    <property type="match status" value="1"/>
</dbReference>
<keyword evidence="1" id="KW-0697">Rotamase</keyword>
<dbReference type="InterPro" id="IPR023058">
    <property type="entry name" value="PPIase_PpiC_CS"/>
</dbReference>
<dbReference type="PROSITE" id="PS01096">
    <property type="entry name" value="PPIC_PPIASE_1"/>
    <property type="match status" value="1"/>
</dbReference>
<dbReference type="RefSeq" id="WP_119341308.1">
    <property type="nucleotide sequence ID" value="NZ_BJXL01000017.1"/>
</dbReference>
<organism evidence="4 5">
    <name type="scientific">Meiothermus hypogaeus NBRC 106114</name>
    <dbReference type="NCBI Taxonomy" id="1227553"/>
    <lineage>
        <taxon>Bacteria</taxon>
        <taxon>Thermotogati</taxon>
        <taxon>Deinococcota</taxon>
        <taxon>Deinococci</taxon>
        <taxon>Thermales</taxon>
        <taxon>Thermaceae</taxon>
        <taxon>Meiothermus</taxon>
    </lineage>
</organism>
<evidence type="ECO:0000313" key="5">
    <source>
        <dbReference type="Proteomes" id="UP000321197"/>
    </source>
</evidence>
<dbReference type="OrthoDB" id="14196at2"/>
<protein>
    <submittedName>
        <fullName evidence="4">Peptidylprolyl isomerase</fullName>
    </submittedName>
</protein>
<accession>A0A511QZ70</accession>
<feature type="domain" description="PpiC" evidence="3">
    <location>
        <begin position="173"/>
        <end position="264"/>
    </location>
</feature>
<dbReference type="Gene3D" id="1.10.4030.10">
    <property type="entry name" value="Porin chaperone SurA, peptide-binding domain"/>
    <property type="match status" value="1"/>
</dbReference>
<proteinExistence type="predicted"/>
<keyword evidence="2" id="KW-0732">Signal</keyword>
<reference evidence="4 5" key="1">
    <citation type="submission" date="2019-07" db="EMBL/GenBank/DDBJ databases">
        <title>Whole genome shotgun sequence of Meiothermus hypogaeus NBRC 106114.</title>
        <authorList>
            <person name="Hosoyama A."/>
            <person name="Uohara A."/>
            <person name="Ohji S."/>
            <person name="Ichikawa N."/>
        </authorList>
    </citation>
    <scope>NUCLEOTIDE SEQUENCE [LARGE SCALE GENOMIC DNA]</scope>
    <source>
        <strain evidence="4 5">NBRC 106114</strain>
    </source>
</reference>
<feature type="chain" id="PRO_5022075120" evidence="2">
    <location>
        <begin position="21"/>
        <end position="312"/>
    </location>
</feature>
<dbReference type="Pfam" id="PF00639">
    <property type="entry name" value="Rotamase"/>
    <property type="match status" value="1"/>
</dbReference>
<dbReference type="InterPro" id="IPR000297">
    <property type="entry name" value="PPIase_PpiC"/>
</dbReference>
<keyword evidence="1 4" id="KW-0413">Isomerase</keyword>
<comment type="caution">
    <text evidence="4">The sequence shown here is derived from an EMBL/GenBank/DDBJ whole genome shotgun (WGS) entry which is preliminary data.</text>
</comment>
<dbReference type="GO" id="GO:0003755">
    <property type="term" value="F:peptidyl-prolyl cis-trans isomerase activity"/>
    <property type="evidence" value="ECO:0007669"/>
    <property type="project" value="UniProtKB-KW"/>
</dbReference>
<dbReference type="PANTHER" id="PTHR47245">
    <property type="entry name" value="PEPTIDYLPROLYL ISOMERASE"/>
    <property type="match status" value="1"/>
</dbReference>
<dbReference type="PANTHER" id="PTHR47245:SF2">
    <property type="entry name" value="PEPTIDYL-PROLYL CIS-TRANS ISOMERASE HP_0175-RELATED"/>
    <property type="match status" value="1"/>
</dbReference>
<dbReference type="InterPro" id="IPR050245">
    <property type="entry name" value="PrsA_foldase"/>
</dbReference>
<dbReference type="EMBL" id="BJXL01000017">
    <property type="protein sequence ID" value="GEM82669.1"/>
    <property type="molecule type" value="Genomic_DNA"/>
</dbReference>
<evidence type="ECO:0000313" key="4">
    <source>
        <dbReference type="EMBL" id="GEM82669.1"/>
    </source>
</evidence>
<dbReference type="AlphaFoldDB" id="A0A511QZ70"/>
<evidence type="ECO:0000256" key="2">
    <source>
        <dbReference type="SAM" id="SignalP"/>
    </source>
</evidence>
<dbReference type="InterPro" id="IPR027304">
    <property type="entry name" value="Trigger_fact/SurA_dom_sf"/>
</dbReference>
<dbReference type="Proteomes" id="UP000321197">
    <property type="component" value="Unassembled WGS sequence"/>
</dbReference>
<evidence type="ECO:0000259" key="3">
    <source>
        <dbReference type="PROSITE" id="PS50198"/>
    </source>
</evidence>
<dbReference type="SUPFAM" id="SSF54534">
    <property type="entry name" value="FKBP-like"/>
    <property type="match status" value="1"/>
</dbReference>
<dbReference type="InterPro" id="IPR046357">
    <property type="entry name" value="PPIase_dom_sf"/>
</dbReference>
<sequence>MKPKQVLILLLLVLFSLAMAQTDPVVATVGKSSITKSQFDLQFRLFIRDALQQRGQAYSPEAEEAFAQFKPQYLERMARDQAIILAAESAGFAAKEAAIDEAIEEVKSQFENEEQLNQALEEAGIPGLEAYRKLVYEALTYNAYLENLIKRLQTSEAALRMLYLVSKPQFAVPVRYCSAHILVNTAQEANQVIARLGKGEKFADLAQELSQDPGSKNEGGDLGCEPKGTFVAPFELALAALKPGESSKAPVKTEFGFHVILLSKVEAAGFQPFDQVKGGLDQAVKNTALQKVLDNIVSRTPTQLFPENLQSR</sequence>